<dbReference type="InterPro" id="IPR020915">
    <property type="entry name" value="UPF0311"/>
</dbReference>
<keyword evidence="3" id="KW-1185">Reference proteome</keyword>
<sequence length="262" mass="29579">MGRIGDGDVHAAYVEFRAKESDKCLSAQCIYCQSVRAKNTSRQRQHLLECPNYLSAMKEHNPDNPILHESINGPPIQTTPQPKPNKKRDHETMMSGFQGEASASRSFPIPKPILERDFQISVQLNPKIPVGPGIWGQRSWITYISGHWNGRWGKGTVVPGGQDSHLTAPDLSTHIESKYCLQTHDHPPAYIVVKNDGWRVGPRDILEKLENPAEADEVDPKTYSFRTYISMETGDSRYLHLNTGMWIGSGIKRVIYDAYRVI</sequence>
<dbReference type="AlphaFoldDB" id="A0AA43TV82"/>
<comment type="caution">
    <text evidence="2">The sequence shown here is derived from an EMBL/GenBank/DDBJ whole genome shotgun (WGS) entry which is preliminary data.</text>
</comment>
<proteinExistence type="predicted"/>
<feature type="region of interest" description="Disordered" evidence="1">
    <location>
        <begin position="59"/>
        <end position="91"/>
    </location>
</feature>
<dbReference type="Proteomes" id="UP001161017">
    <property type="component" value="Unassembled WGS sequence"/>
</dbReference>
<evidence type="ECO:0000313" key="2">
    <source>
        <dbReference type="EMBL" id="MDI1485432.1"/>
    </source>
</evidence>
<organism evidence="2 3">
    <name type="scientific">Ramalina farinacea</name>
    <dbReference type="NCBI Taxonomy" id="258253"/>
    <lineage>
        <taxon>Eukaryota</taxon>
        <taxon>Fungi</taxon>
        <taxon>Dikarya</taxon>
        <taxon>Ascomycota</taxon>
        <taxon>Pezizomycotina</taxon>
        <taxon>Lecanoromycetes</taxon>
        <taxon>OSLEUM clade</taxon>
        <taxon>Lecanoromycetidae</taxon>
        <taxon>Lecanorales</taxon>
        <taxon>Lecanorineae</taxon>
        <taxon>Ramalinaceae</taxon>
        <taxon>Ramalina</taxon>
    </lineage>
</organism>
<protein>
    <submittedName>
        <fullName evidence="2">Uncharacterized protein</fullName>
    </submittedName>
</protein>
<dbReference type="EMBL" id="JAPUFD010000001">
    <property type="protein sequence ID" value="MDI1485432.1"/>
    <property type="molecule type" value="Genomic_DNA"/>
</dbReference>
<evidence type="ECO:0000256" key="1">
    <source>
        <dbReference type="SAM" id="MobiDB-lite"/>
    </source>
</evidence>
<dbReference type="PANTHER" id="PTHR37315">
    <property type="entry name" value="UPF0311 PROTEIN BLR7842"/>
    <property type="match status" value="1"/>
</dbReference>
<dbReference type="PANTHER" id="PTHR37315:SF1">
    <property type="entry name" value="UPF0311 PROTEIN BLR7842"/>
    <property type="match status" value="1"/>
</dbReference>
<dbReference type="Pfam" id="PF11578">
    <property type="entry name" value="DUF3237"/>
    <property type="match status" value="1"/>
</dbReference>
<reference evidence="2" key="1">
    <citation type="journal article" date="2023" name="Genome Biol. Evol.">
        <title>First Whole Genome Sequence and Flow Cytometry Genome Size Data for the Lichen-Forming Fungus Ramalina farinacea (Ascomycota).</title>
        <authorList>
            <person name="Llewellyn T."/>
            <person name="Mian S."/>
            <person name="Hill R."/>
            <person name="Leitch I.J."/>
            <person name="Gaya E."/>
        </authorList>
    </citation>
    <scope>NUCLEOTIDE SEQUENCE</scope>
    <source>
        <strain evidence="2">LIQ254RAFAR</strain>
    </source>
</reference>
<dbReference type="Gene3D" id="2.40.160.20">
    <property type="match status" value="1"/>
</dbReference>
<name>A0AA43TV82_9LECA</name>
<evidence type="ECO:0000313" key="3">
    <source>
        <dbReference type="Proteomes" id="UP001161017"/>
    </source>
</evidence>
<gene>
    <name evidence="2" type="ORF">OHK93_000570</name>
</gene>
<accession>A0AA43TV82</accession>